<dbReference type="Gene3D" id="1.10.443.10">
    <property type="entry name" value="Intergrase catalytic core"/>
    <property type="match status" value="1"/>
</dbReference>
<dbReference type="GO" id="GO:0015074">
    <property type="term" value="P:DNA integration"/>
    <property type="evidence" value="ECO:0007669"/>
    <property type="project" value="InterPro"/>
</dbReference>
<evidence type="ECO:0000259" key="3">
    <source>
        <dbReference type="PROSITE" id="PS51900"/>
    </source>
</evidence>
<protein>
    <recommendedName>
        <fullName evidence="3">Core-binding (CB) domain-containing protein</fullName>
    </recommendedName>
</protein>
<dbReference type="GO" id="GO:0006310">
    <property type="term" value="P:DNA recombination"/>
    <property type="evidence" value="ECO:0007669"/>
    <property type="project" value="UniProtKB-KW"/>
</dbReference>
<evidence type="ECO:0000313" key="5">
    <source>
        <dbReference type="Proteomes" id="UP000252015"/>
    </source>
</evidence>
<evidence type="ECO:0000256" key="1">
    <source>
        <dbReference type="ARBA" id="ARBA00023172"/>
    </source>
</evidence>
<dbReference type="InterPro" id="IPR011010">
    <property type="entry name" value="DNA_brk_join_enz"/>
</dbReference>
<proteinExistence type="predicted"/>
<keyword evidence="1" id="KW-0233">DNA recombination</keyword>
<dbReference type="SUPFAM" id="SSF56349">
    <property type="entry name" value="DNA breaking-rejoining enzymes"/>
    <property type="match status" value="1"/>
</dbReference>
<dbReference type="GO" id="GO:0003677">
    <property type="term" value="F:DNA binding"/>
    <property type="evidence" value="ECO:0007669"/>
    <property type="project" value="UniProtKB-UniRule"/>
</dbReference>
<sequence length="538" mass="59671">MRACRARWTFDPVYGAVMLSAAAPAKTWTVLTTSNAGTWPSGYSDVLDDCSAVDGRDHPPGLVTGTPILLSSNGELDEWLVLYFTSCPKFTSLDLSSRKTYALEIAKWCGFLGGQDDPLTWLEATEDDFIDYKIRRTDHLQFADSVTGATWNKAVFALRGLYDWAVSRKVLITPNGPVIEASPVPGGHGATRVPGVRANAAFVRKDRDRWIVPGTYRLWRDVGLRGRGVERIGASQWRAAGDDESCRARNSLRNTAFTDFVYSTGLRVQEAGALLLAELPSADAIEAKLPAAIAKYSKARMWYAAPTVMQTLRSYMTVARAAAVRRAIREGRYDAIEDIIWVTEVRRSRKGTFEAVRDDGAVMSLNTLKPALRRRLFWLRDGRPEPMALWLSEGGTPFHHESWIGVFDAANERLWSAVEATGGAASDELTVTPHCLRFSFALALAVQLHQRLDAAHGWDESIAYGDGSRYDEVFRTVKDVLGHRSVETTRNTYMPRVQRLRFDRLFGLPNAQMATTSDLVSALARDLVEIRDLTGSGA</sequence>
<evidence type="ECO:0000313" key="4">
    <source>
        <dbReference type="EMBL" id="SRX93103.1"/>
    </source>
</evidence>
<organism evidence="4 5">
    <name type="scientific">Mycobacterium shimoidei</name>
    <dbReference type="NCBI Taxonomy" id="29313"/>
    <lineage>
        <taxon>Bacteria</taxon>
        <taxon>Bacillati</taxon>
        <taxon>Actinomycetota</taxon>
        <taxon>Actinomycetes</taxon>
        <taxon>Mycobacteriales</taxon>
        <taxon>Mycobacteriaceae</taxon>
        <taxon>Mycobacterium</taxon>
    </lineage>
</organism>
<dbReference type="EMBL" id="UEGW01000001">
    <property type="protein sequence ID" value="SRX93103.1"/>
    <property type="molecule type" value="Genomic_DNA"/>
</dbReference>
<keyword evidence="5" id="KW-1185">Reference proteome</keyword>
<name>A0A375YVX9_MYCSH</name>
<evidence type="ECO:0000256" key="2">
    <source>
        <dbReference type="PROSITE-ProRule" id="PRU01248"/>
    </source>
</evidence>
<keyword evidence="2" id="KW-0238">DNA-binding</keyword>
<gene>
    <name evidence="4" type="ORF">MSP7336_01336</name>
</gene>
<dbReference type="Proteomes" id="UP000252015">
    <property type="component" value="Unassembled WGS sequence"/>
</dbReference>
<dbReference type="PROSITE" id="PS51900">
    <property type="entry name" value="CB"/>
    <property type="match status" value="1"/>
</dbReference>
<dbReference type="InterPro" id="IPR013762">
    <property type="entry name" value="Integrase-like_cat_sf"/>
</dbReference>
<dbReference type="InterPro" id="IPR044068">
    <property type="entry name" value="CB"/>
</dbReference>
<accession>A0A375YVX9</accession>
<dbReference type="AlphaFoldDB" id="A0A375YVX9"/>
<feature type="domain" description="Core-binding (CB)" evidence="3">
    <location>
        <begin position="70"/>
        <end position="166"/>
    </location>
</feature>
<reference evidence="4 5" key="1">
    <citation type="submission" date="2018-05" db="EMBL/GenBank/DDBJ databases">
        <authorList>
            <consortium name="IHU Genomes"/>
        </authorList>
    </citation>
    <scope>NUCLEOTIDE SEQUENCE [LARGE SCALE GENOMIC DNA]</scope>
    <source>
        <strain evidence="4 5">P7336</strain>
    </source>
</reference>